<protein>
    <recommendedName>
        <fullName evidence="1">Retrovirus-related Pol polyprotein from transposon TNT 1-94-like beta-barrel domain-containing protein</fullName>
    </recommendedName>
</protein>
<comment type="caution">
    <text evidence="2">The sequence shown here is derived from an EMBL/GenBank/DDBJ whole genome shotgun (WGS) entry which is preliminary data.</text>
</comment>
<sequence>MMESPMDIVGEGIQNCDDIQANIATMIEQGIAKFLKGKRLATGDVSNTMNMTHLHCFEGTLLNHSFSSNAVINSATWIIDTGASNHMCTNLALLQNFFIPSKHTPVYLPDGTVKSVENIGDVPLTSQDLESFRVLAVGKVIAGLYILDSASFDPELLHSFTDFSHLSHNTLPTCNVATHAFSWHHRLGHPSVVVTNN</sequence>
<dbReference type="EMBL" id="JBBNAG010000001">
    <property type="protein sequence ID" value="KAK9166820.1"/>
    <property type="molecule type" value="Genomic_DNA"/>
</dbReference>
<dbReference type="AlphaFoldDB" id="A0AAP0LA81"/>
<dbReference type="Proteomes" id="UP001419268">
    <property type="component" value="Unassembled WGS sequence"/>
</dbReference>
<name>A0AAP0LA81_9MAGN</name>
<reference evidence="2 3" key="1">
    <citation type="submission" date="2024-01" db="EMBL/GenBank/DDBJ databases">
        <title>Genome assemblies of Stephania.</title>
        <authorList>
            <person name="Yang L."/>
        </authorList>
    </citation>
    <scope>NUCLEOTIDE SEQUENCE [LARGE SCALE GENOMIC DNA]</scope>
    <source>
        <strain evidence="2">JXDWG</strain>
        <tissue evidence="2">Leaf</tissue>
    </source>
</reference>
<feature type="domain" description="Retrovirus-related Pol polyprotein from transposon TNT 1-94-like beta-barrel" evidence="1">
    <location>
        <begin position="77"/>
        <end position="129"/>
    </location>
</feature>
<dbReference type="InterPro" id="IPR054722">
    <property type="entry name" value="PolX-like_BBD"/>
</dbReference>
<gene>
    <name evidence="2" type="ORF">Scep_002011</name>
</gene>
<dbReference type="Pfam" id="PF22936">
    <property type="entry name" value="Pol_BBD"/>
    <property type="match status" value="1"/>
</dbReference>
<organism evidence="2 3">
    <name type="scientific">Stephania cephalantha</name>
    <dbReference type="NCBI Taxonomy" id="152367"/>
    <lineage>
        <taxon>Eukaryota</taxon>
        <taxon>Viridiplantae</taxon>
        <taxon>Streptophyta</taxon>
        <taxon>Embryophyta</taxon>
        <taxon>Tracheophyta</taxon>
        <taxon>Spermatophyta</taxon>
        <taxon>Magnoliopsida</taxon>
        <taxon>Ranunculales</taxon>
        <taxon>Menispermaceae</taxon>
        <taxon>Menispermoideae</taxon>
        <taxon>Cissampelideae</taxon>
        <taxon>Stephania</taxon>
    </lineage>
</organism>
<evidence type="ECO:0000313" key="3">
    <source>
        <dbReference type="Proteomes" id="UP001419268"/>
    </source>
</evidence>
<evidence type="ECO:0000259" key="1">
    <source>
        <dbReference type="Pfam" id="PF22936"/>
    </source>
</evidence>
<proteinExistence type="predicted"/>
<keyword evidence="3" id="KW-1185">Reference proteome</keyword>
<accession>A0AAP0LA81</accession>
<evidence type="ECO:0000313" key="2">
    <source>
        <dbReference type="EMBL" id="KAK9166820.1"/>
    </source>
</evidence>